<accession>A0ABU4EQX4</accession>
<reference evidence="2 3" key="1">
    <citation type="submission" date="2023-10" db="EMBL/GenBank/DDBJ databases">
        <title>Development of a sustainable strategy for remediation of hydrocarbon-contaminated territories based on the waste exchange concept.</title>
        <authorList>
            <person name="Krivoruchko A."/>
        </authorList>
    </citation>
    <scope>NUCLEOTIDE SEQUENCE [LARGE SCALE GENOMIC DNA]</scope>
    <source>
        <strain evidence="2 3">IEGM 1236</strain>
    </source>
</reference>
<evidence type="ECO:0000313" key="2">
    <source>
        <dbReference type="EMBL" id="MDV7133660.1"/>
    </source>
</evidence>
<sequence length="48" mass="5038">MSEKPPSSESRRRVAGTGALVALVIVIAVSVILFAVPIFIVIAYLVAL</sequence>
<feature type="transmembrane region" description="Helical" evidence="1">
    <location>
        <begin position="20"/>
        <end position="47"/>
    </location>
</feature>
<dbReference type="RefSeq" id="WP_317712678.1">
    <property type="nucleotide sequence ID" value="NZ_JAWLUM010000001.1"/>
</dbReference>
<name>A0ABU4EQX4_WILMA</name>
<protein>
    <submittedName>
        <fullName evidence="2">Uncharacterized protein</fullName>
    </submittedName>
</protein>
<dbReference type="Proteomes" id="UP001185792">
    <property type="component" value="Unassembled WGS sequence"/>
</dbReference>
<keyword evidence="1" id="KW-0812">Transmembrane</keyword>
<dbReference type="EMBL" id="JAWLUM010000001">
    <property type="protein sequence ID" value="MDV7133660.1"/>
    <property type="molecule type" value="Genomic_DNA"/>
</dbReference>
<proteinExistence type="predicted"/>
<evidence type="ECO:0000256" key="1">
    <source>
        <dbReference type="SAM" id="Phobius"/>
    </source>
</evidence>
<comment type="caution">
    <text evidence="2">The sequence shown here is derived from an EMBL/GenBank/DDBJ whole genome shotgun (WGS) entry which is preliminary data.</text>
</comment>
<gene>
    <name evidence="2" type="ORF">R4198_08125</name>
</gene>
<evidence type="ECO:0000313" key="3">
    <source>
        <dbReference type="Proteomes" id="UP001185792"/>
    </source>
</evidence>
<keyword evidence="1" id="KW-0472">Membrane</keyword>
<keyword evidence="1" id="KW-1133">Transmembrane helix</keyword>
<organism evidence="2 3">
    <name type="scientific">Williamsia marianensis</name>
    <dbReference type="NCBI Taxonomy" id="85044"/>
    <lineage>
        <taxon>Bacteria</taxon>
        <taxon>Bacillati</taxon>
        <taxon>Actinomycetota</taxon>
        <taxon>Actinomycetes</taxon>
        <taxon>Mycobacteriales</taxon>
        <taxon>Nocardiaceae</taxon>
        <taxon>Williamsia</taxon>
    </lineage>
</organism>
<keyword evidence="3" id="KW-1185">Reference proteome</keyword>